<dbReference type="Proteomes" id="UP000311008">
    <property type="component" value="Chromosome"/>
</dbReference>
<dbReference type="RefSeq" id="WP_140004323.1">
    <property type="nucleotide sequence ID" value="NZ_CP040946.1"/>
</dbReference>
<protein>
    <submittedName>
        <fullName evidence="2">PilZ domain-containing protein</fullName>
    </submittedName>
</protein>
<evidence type="ECO:0000259" key="1">
    <source>
        <dbReference type="Pfam" id="PF07238"/>
    </source>
</evidence>
<dbReference type="Pfam" id="PF07238">
    <property type="entry name" value="PilZ"/>
    <property type="match status" value="1"/>
</dbReference>
<accession>A0A5B8CV91</accession>
<proteinExistence type="predicted"/>
<keyword evidence="3" id="KW-1185">Reference proteome</keyword>
<dbReference type="OrthoDB" id="8538480at2"/>
<dbReference type="EMBL" id="CP040946">
    <property type="protein sequence ID" value="QDC44996.1"/>
    <property type="molecule type" value="Genomic_DNA"/>
</dbReference>
<gene>
    <name evidence="2" type="ORF">FIU01_11020</name>
</gene>
<dbReference type="Gene3D" id="2.40.10.220">
    <property type="entry name" value="predicted glycosyltransferase like domains"/>
    <property type="match status" value="1"/>
</dbReference>
<dbReference type="AlphaFoldDB" id="A0A5B8CV91"/>
<organism evidence="2 3">
    <name type="scientific">Methylophilus medardicus</name>
    <dbReference type="NCBI Taxonomy" id="2588534"/>
    <lineage>
        <taxon>Bacteria</taxon>
        <taxon>Pseudomonadati</taxon>
        <taxon>Pseudomonadota</taxon>
        <taxon>Betaproteobacteria</taxon>
        <taxon>Nitrosomonadales</taxon>
        <taxon>Methylophilaceae</taxon>
        <taxon>Methylophilus</taxon>
    </lineage>
</organism>
<feature type="domain" description="PilZ" evidence="1">
    <location>
        <begin position="19"/>
        <end position="111"/>
    </location>
</feature>
<evidence type="ECO:0000313" key="3">
    <source>
        <dbReference type="Proteomes" id="UP000311008"/>
    </source>
</evidence>
<dbReference type="GO" id="GO:0035438">
    <property type="term" value="F:cyclic-di-GMP binding"/>
    <property type="evidence" value="ECO:0007669"/>
    <property type="project" value="InterPro"/>
</dbReference>
<evidence type="ECO:0000313" key="2">
    <source>
        <dbReference type="EMBL" id="QDC44996.1"/>
    </source>
</evidence>
<dbReference type="KEGG" id="mmec:FIU01_11020"/>
<name>A0A5B8CV91_9PROT</name>
<sequence>MSSSLSPHTPIDKNRRPWHKKSHLLDGAGGQHLAFTEDISLTGMSLYAERQYQPGQLCNIEVPVLVEQGLRHYRFNCRVIFSTLCGMRGFRTNLEFVDVPLENKTLIQSVLARSL</sequence>
<reference evidence="3" key="1">
    <citation type="journal article" date="2019" name="ISME J.">
        <title>Evolution in action: habitat transition from sediment to the pelagial leads to genome streamlining in Methylophilaceae.</title>
        <authorList>
            <person name="Salcher M."/>
            <person name="Schaefle D."/>
            <person name="Kaspar M."/>
            <person name="Neuenschwander S.M."/>
            <person name="Ghai R."/>
        </authorList>
    </citation>
    <scope>NUCLEOTIDE SEQUENCE [LARGE SCALE GENOMIC DNA]</scope>
    <source>
        <strain evidence="3">MMS-M-51</strain>
    </source>
</reference>
<dbReference type="InterPro" id="IPR009875">
    <property type="entry name" value="PilZ_domain"/>
</dbReference>